<protein>
    <recommendedName>
        <fullName evidence="4">3-beta hydroxysteroid dehydrogenase/isomerase domain-containing protein</fullName>
    </recommendedName>
</protein>
<keyword evidence="6" id="KW-1185">Reference proteome</keyword>
<proteinExistence type="inferred from homology"/>
<gene>
    <name evidence="5" type="ORF">BGW36DRAFT_383845</name>
</gene>
<keyword evidence="3" id="KW-1133">Transmembrane helix</keyword>
<keyword evidence="1" id="KW-0560">Oxidoreductase</keyword>
<evidence type="ECO:0000313" key="5">
    <source>
        <dbReference type="EMBL" id="KAH8693838.1"/>
    </source>
</evidence>
<dbReference type="PANTHER" id="PTHR10366">
    <property type="entry name" value="NAD DEPENDENT EPIMERASE/DEHYDRATASE"/>
    <property type="match status" value="1"/>
</dbReference>
<dbReference type="RefSeq" id="XP_046069508.1">
    <property type="nucleotide sequence ID" value="XM_046216723.1"/>
</dbReference>
<dbReference type="InterPro" id="IPR050425">
    <property type="entry name" value="NAD(P)_dehydrat-like"/>
</dbReference>
<dbReference type="PROSITE" id="PS51257">
    <property type="entry name" value="PROKAR_LIPOPROTEIN"/>
    <property type="match status" value="1"/>
</dbReference>
<dbReference type="EMBL" id="JAJTJA010000009">
    <property type="protein sequence ID" value="KAH8693838.1"/>
    <property type="molecule type" value="Genomic_DNA"/>
</dbReference>
<feature type="domain" description="3-beta hydroxysteroid dehydrogenase/isomerase" evidence="4">
    <location>
        <begin position="10"/>
        <end position="164"/>
    </location>
</feature>
<evidence type="ECO:0000259" key="4">
    <source>
        <dbReference type="Pfam" id="PF01073"/>
    </source>
</evidence>
<keyword evidence="3" id="KW-0472">Membrane</keyword>
<dbReference type="GO" id="GO:0016616">
    <property type="term" value="F:oxidoreductase activity, acting on the CH-OH group of donors, NAD or NADP as acceptor"/>
    <property type="evidence" value="ECO:0007669"/>
    <property type="project" value="InterPro"/>
</dbReference>
<accession>A0AAD4KKZ1</accession>
<name>A0AAD4KKZ1_9EURO</name>
<evidence type="ECO:0000313" key="6">
    <source>
        <dbReference type="Proteomes" id="UP001201262"/>
    </source>
</evidence>
<dbReference type="PANTHER" id="PTHR10366:SF564">
    <property type="entry name" value="STEROL-4-ALPHA-CARBOXYLATE 3-DEHYDROGENASE, DECARBOXYLATING"/>
    <property type="match status" value="1"/>
</dbReference>
<dbReference type="AlphaFoldDB" id="A0AAD4KKZ1"/>
<evidence type="ECO:0000256" key="2">
    <source>
        <dbReference type="ARBA" id="ARBA00023445"/>
    </source>
</evidence>
<dbReference type="InterPro" id="IPR036291">
    <property type="entry name" value="NAD(P)-bd_dom_sf"/>
</dbReference>
<dbReference type="SUPFAM" id="SSF51735">
    <property type="entry name" value="NAD(P)-binding Rossmann-fold domains"/>
    <property type="match status" value="1"/>
</dbReference>
<dbReference type="GeneID" id="70247010"/>
<evidence type="ECO:0000256" key="1">
    <source>
        <dbReference type="ARBA" id="ARBA00023002"/>
    </source>
</evidence>
<dbReference type="Proteomes" id="UP001201262">
    <property type="component" value="Unassembled WGS sequence"/>
</dbReference>
<dbReference type="GO" id="GO:0006694">
    <property type="term" value="P:steroid biosynthetic process"/>
    <property type="evidence" value="ECO:0007669"/>
    <property type="project" value="InterPro"/>
</dbReference>
<comment type="similarity">
    <text evidence="2">Belongs to the NAD(P)-dependent epimerase/dehydratase family. Dihydroflavonol-4-reductase subfamily.</text>
</comment>
<keyword evidence="3" id="KW-0812">Transmembrane</keyword>
<reference evidence="5" key="1">
    <citation type="submission" date="2021-12" db="EMBL/GenBank/DDBJ databases">
        <title>Convergent genome expansion in fungi linked to evolution of root-endophyte symbiosis.</title>
        <authorList>
            <consortium name="DOE Joint Genome Institute"/>
            <person name="Ke Y.-H."/>
            <person name="Bonito G."/>
            <person name="Liao H.-L."/>
            <person name="Looney B."/>
            <person name="Rojas-Flechas A."/>
            <person name="Nash J."/>
            <person name="Hameed K."/>
            <person name="Schadt C."/>
            <person name="Martin F."/>
            <person name="Crous P.W."/>
            <person name="Miettinen O."/>
            <person name="Magnuson J.K."/>
            <person name="Labbe J."/>
            <person name="Jacobson D."/>
            <person name="Doktycz M.J."/>
            <person name="Veneault-Fourrey C."/>
            <person name="Kuo A."/>
            <person name="Mondo S."/>
            <person name="Calhoun S."/>
            <person name="Riley R."/>
            <person name="Ohm R."/>
            <person name="LaButti K."/>
            <person name="Andreopoulos B."/>
            <person name="Pangilinan J."/>
            <person name="Nolan M."/>
            <person name="Tritt A."/>
            <person name="Clum A."/>
            <person name="Lipzen A."/>
            <person name="Daum C."/>
            <person name="Barry K."/>
            <person name="Grigoriev I.V."/>
            <person name="Vilgalys R."/>
        </authorList>
    </citation>
    <scope>NUCLEOTIDE SEQUENCE</scope>
    <source>
        <strain evidence="5">PMI_201</strain>
    </source>
</reference>
<organism evidence="5 6">
    <name type="scientific">Talaromyces proteolyticus</name>
    <dbReference type="NCBI Taxonomy" id="1131652"/>
    <lineage>
        <taxon>Eukaryota</taxon>
        <taxon>Fungi</taxon>
        <taxon>Dikarya</taxon>
        <taxon>Ascomycota</taxon>
        <taxon>Pezizomycotina</taxon>
        <taxon>Eurotiomycetes</taxon>
        <taxon>Eurotiomycetidae</taxon>
        <taxon>Eurotiales</taxon>
        <taxon>Trichocomaceae</taxon>
        <taxon>Talaromyces</taxon>
        <taxon>Talaromyces sect. Bacilispori</taxon>
    </lineage>
</organism>
<dbReference type="InterPro" id="IPR002225">
    <property type="entry name" value="3Beta_OHSteriod_DH/Estase"/>
</dbReference>
<dbReference type="Gene3D" id="3.40.50.720">
    <property type="entry name" value="NAD(P)-binding Rossmann-like Domain"/>
    <property type="match status" value="1"/>
</dbReference>
<comment type="caution">
    <text evidence="5">The sequence shown here is derived from an EMBL/GenBank/DDBJ whole genome shotgun (WGS) entry which is preliminary data.</text>
</comment>
<dbReference type="Pfam" id="PF01073">
    <property type="entry name" value="3Beta_HSD"/>
    <property type="match status" value="1"/>
</dbReference>
<evidence type="ECO:0000256" key="3">
    <source>
        <dbReference type="SAM" id="Phobius"/>
    </source>
</evidence>
<feature type="transmembrane region" description="Helical" evidence="3">
    <location>
        <begin position="7"/>
        <end position="29"/>
    </location>
</feature>
<sequence>MKAVSDINILVTGGSGFLGSSCIIAFLTADYQVRGSNLSLSKKSTTKEALKNGGVTDFWFKRLSFVGVDLDHDKCWDKALESCTPIPTEEYRHENLLIIPARDGTLCVFRAAARAGVKRVVLTSSFNAIAYGHPDQSAPFTEVPWSNEKSKLSAYPKSKVVAERAA</sequence>